<dbReference type="Pfam" id="PF17757">
    <property type="entry name" value="UvrB_inter"/>
    <property type="match status" value="1"/>
</dbReference>
<evidence type="ECO:0000256" key="10">
    <source>
        <dbReference type="ARBA" id="ARBA00026033"/>
    </source>
</evidence>
<organism evidence="15 16">
    <name type="scientific">Candidatus Giovannonibacteria bacterium RIFCSPLOWO2_01_FULL_46_32</name>
    <dbReference type="NCBI Taxonomy" id="1798353"/>
    <lineage>
        <taxon>Bacteria</taxon>
        <taxon>Candidatus Giovannoniibacteriota</taxon>
    </lineage>
</organism>
<accession>A0A1F5XF65</accession>
<dbReference type="Proteomes" id="UP000177346">
    <property type="component" value="Unassembled WGS sequence"/>
</dbReference>
<keyword evidence="4" id="KW-0547">Nucleotide-binding</keyword>
<dbReference type="GO" id="GO:0016887">
    <property type="term" value="F:ATP hydrolysis activity"/>
    <property type="evidence" value="ECO:0007669"/>
    <property type="project" value="InterPro"/>
</dbReference>
<dbReference type="GO" id="GO:0003677">
    <property type="term" value="F:DNA binding"/>
    <property type="evidence" value="ECO:0007669"/>
    <property type="project" value="InterPro"/>
</dbReference>
<proteinExistence type="inferred from homology"/>
<dbReference type="PANTHER" id="PTHR24029:SF0">
    <property type="entry name" value="UVRABC SYSTEM PROTEIN B"/>
    <property type="match status" value="1"/>
</dbReference>
<dbReference type="Gene3D" id="3.40.50.300">
    <property type="entry name" value="P-loop containing nucleotide triphosphate hydrolases"/>
    <property type="match status" value="3"/>
</dbReference>
<comment type="subcellular location">
    <subcellularLocation>
        <location evidence="1">Cytoplasm</location>
    </subcellularLocation>
</comment>
<dbReference type="InterPro" id="IPR006935">
    <property type="entry name" value="Helicase/UvrB_N"/>
</dbReference>
<dbReference type="Gene3D" id="4.10.860.10">
    <property type="entry name" value="UVR domain"/>
    <property type="match status" value="1"/>
</dbReference>
<evidence type="ECO:0000256" key="3">
    <source>
        <dbReference type="ARBA" id="ARBA00022490"/>
    </source>
</evidence>
<dbReference type="NCBIfam" id="TIGR00631">
    <property type="entry name" value="uvrb"/>
    <property type="match status" value="1"/>
</dbReference>
<sequence length="648" mass="73881">MSFRLYAPYTPAGDQPQAIEKLARGLDAQKRYQTLLGVTGSGKTFTMAHVIAKTARPALILSHNKTLAAQLYEEFKEFFPESAVHYFVSYYDYYQPEAYLPNTDTYIEKDAKINQFIDELRHSATQAALTRRDCIIVASVSAIYGIGNPEEYLRFALTIHEKDALSQKTFSEKLAAMQYARNDIERSPGIWSKKGDTYIVVLPTGDRVLRVHFSGDEIEEIYEGGALSEPHFFRIRAVTIFPAKHFVTPEENLSGALAAIEQELKDRVRELKKEKKVLEAERLTRRTRYDINMLRETGYTNGIENYSRPLSGRAPGEPPSTLIDYIPEEFITFIDESHMTIPQIRGMYHGDRARKTTLVEHGFRLPSALDNRPLTFSEFEKKVGQVVFVSATPSEYERARGNIVEQLVRPTGLLDPTLEIRPAENQAKDVEKEIEKRALKKERSLIIALTKRMAEDIAEYLAGKNLKIAWIHSEVKTIERYDILKSLRSGESDALVGINLLREGIDVPEVSLICILDADKEGFLRNTTTFIQTIGRAARNINGHVIFYADRITDSMKNAIAETDRRRTYQQEFNKKHGIAPSPIKKELRQSLFANFKKSPKEAIIDALKNDKRSRTELKKEIEMEMFEEAAALNFERAAELRDILKGL</sequence>
<dbReference type="InterPro" id="IPR004807">
    <property type="entry name" value="UvrB"/>
</dbReference>
<dbReference type="InterPro" id="IPR041471">
    <property type="entry name" value="UvrB_inter"/>
</dbReference>
<comment type="subunit">
    <text evidence="10">Forms a heterotetramer with UvrA during the search for lesions. Interacts with UvrC in an incision complex.</text>
</comment>
<evidence type="ECO:0000256" key="1">
    <source>
        <dbReference type="ARBA" id="ARBA00004496"/>
    </source>
</evidence>
<evidence type="ECO:0000256" key="6">
    <source>
        <dbReference type="ARBA" id="ARBA00022769"/>
    </source>
</evidence>
<dbReference type="GO" id="GO:0006289">
    <property type="term" value="P:nucleotide-excision repair"/>
    <property type="evidence" value="ECO:0007669"/>
    <property type="project" value="InterPro"/>
</dbReference>
<dbReference type="EMBL" id="MFIF01000017">
    <property type="protein sequence ID" value="OGF86565.1"/>
    <property type="molecule type" value="Genomic_DNA"/>
</dbReference>
<dbReference type="Pfam" id="PF04851">
    <property type="entry name" value="ResIII"/>
    <property type="match status" value="1"/>
</dbReference>
<dbReference type="InterPro" id="IPR036876">
    <property type="entry name" value="UVR_dom_sf"/>
</dbReference>
<gene>
    <name evidence="15" type="ORF">A3B19_00525</name>
</gene>
<evidence type="ECO:0000256" key="9">
    <source>
        <dbReference type="ARBA" id="ARBA00023204"/>
    </source>
</evidence>
<comment type="similarity">
    <text evidence="2">Belongs to the UvrB family.</text>
</comment>
<dbReference type="NCBIfam" id="NF003673">
    <property type="entry name" value="PRK05298.1"/>
    <property type="match status" value="1"/>
</dbReference>
<dbReference type="Pfam" id="PF00271">
    <property type="entry name" value="Helicase_C"/>
    <property type="match status" value="1"/>
</dbReference>
<dbReference type="GO" id="GO:0004518">
    <property type="term" value="F:nuclease activity"/>
    <property type="evidence" value="ECO:0007669"/>
    <property type="project" value="UniProtKB-KW"/>
</dbReference>
<evidence type="ECO:0000259" key="12">
    <source>
        <dbReference type="PROSITE" id="PS50151"/>
    </source>
</evidence>
<evidence type="ECO:0000256" key="5">
    <source>
        <dbReference type="ARBA" id="ARBA00022763"/>
    </source>
</evidence>
<keyword evidence="6" id="KW-0228">DNA excision</keyword>
<name>A0A1F5XF65_9BACT</name>
<evidence type="ECO:0000313" key="15">
    <source>
        <dbReference type="EMBL" id="OGF86565.1"/>
    </source>
</evidence>
<dbReference type="PROSITE" id="PS51192">
    <property type="entry name" value="HELICASE_ATP_BIND_1"/>
    <property type="match status" value="1"/>
</dbReference>
<evidence type="ECO:0000313" key="16">
    <source>
        <dbReference type="Proteomes" id="UP000177346"/>
    </source>
</evidence>
<dbReference type="InterPro" id="IPR001650">
    <property type="entry name" value="Helicase_C-like"/>
</dbReference>
<comment type="caution">
    <text evidence="15">The sequence shown here is derived from an EMBL/GenBank/DDBJ whole genome shotgun (WGS) entry which is preliminary data.</text>
</comment>
<keyword evidence="7" id="KW-0067">ATP-binding</keyword>
<evidence type="ECO:0000256" key="8">
    <source>
        <dbReference type="ARBA" id="ARBA00022881"/>
    </source>
</evidence>
<keyword evidence="9" id="KW-0234">DNA repair</keyword>
<keyword evidence="8" id="KW-0267">Excision nuclease</keyword>
<dbReference type="InterPro" id="IPR001943">
    <property type="entry name" value="UVR_dom"/>
</dbReference>
<evidence type="ECO:0000259" key="14">
    <source>
        <dbReference type="PROSITE" id="PS51194"/>
    </source>
</evidence>
<dbReference type="InterPro" id="IPR014001">
    <property type="entry name" value="Helicase_ATP-bd"/>
</dbReference>
<dbReference type="InterPro" id="IPR024759">
    <property type="entry name" value="UvrB_YAD/RRR_dom"/>
</dbReference>
<keyword evidence="5" id="KW-0227">DNA damage</keyword>
<dbReference type="SMART" id="SM00490">
    <property type="entry name" value="HELICc"/>
    <property type="match status" value="1"/>
</dbReference>
<evidence type="ECO:0000256" key="7">
    <source>
        <dbReference type="ARBA" id="ARBA00022840"/>
    </source>
</evidence>
<evidence type="ECO:0000256" key="11">
    <source>
        <dbReference type="ARBA" id="ARBA00029504"/>
    </source>
</evidence>
<feature type="domain" description="Helicase C-terminal" evidence="14">
    <location>
        <begin position="426"/>
        <end position="588"/>
    </location>
</feature>
<dbReference type="PROSITE" id="PS51194">
    <property type="entry name" value="HELICASE_CTER"/>
    <property type="match status" value="1"/>
</dbReference>
<protein>
    <recommendedName>
        <fullName evidence="11">UvrABC system protein B</fullName>
    </recommendedName>
</protein>
<evidence type="ECO:0000256" key="4">
    <source>
        <dbReference type="ARBA" id="ARBA00022741"/>
    </source>
</evidence>
<dbReference type="InterPro" id="IPR027417">
    <property type="entry name" value="P-loop_NTPase"/>
</dbReference>
<feature type="domain" description="UVR" evidence="12">
    <location>
        <begin position="616"/>
        <end position="648"/>
    </location>
</feature>
<dbReference type="SMART" id="SM00487">
    <property type="entry name" value="DEXDc"/>
    <property type="match status" value="1"/>
</dbReference>
<dbReference type="SUPFAM" id="SSF46600">
    <property type="entry name" value="C-terminal UvrC-binding domain of UvrB"/>
    <property type="match status" value="1"/>
</dbReference>
<evidence type="ECO:0000256" key="2">
    <source>
        <dbReference type="ARBA" id="ARBA00008533"/>
    </source>
</evidence>
<dbReference type="GO" id="GO:0009380">
    <property type="term" value="C:excinuclease repair complex"/>
    <property type="evidence" value="ECO:0007669"/>
    <property type="project" value="InterPro"/>
</dbReference>
<dbReference type="CDD" id="cd17916">
    <property type="entry name" value="DEXHc_UvrB"/>
    <property type="match status" value="1"/>
</dbReference>
<dbReference type="PANTHER" id="PTHR24029">
    <property type="entry name" value="UVRABC SYSTEM PROTEIN B"/>
    <property type="match status" value="1"/>
</dbReference>
<dbReference type="GO" id="GO:0005524">
    <property type="term" value="F:ATP binding"/>
    <property type="evidence" value="ECO:0007669"/>
    <property type="project" value="UniProtKB-KW"/>
</dbReference>
<reference evidence="15 16" key="1">
    <citation type="journal article" date="2016" name="Nat. Commun.">
        <title>Thousands of microbial genomes shed light on interconnected biogeochemical processes in an aquifer system.</title>
        <authorList>
            <person name="Anantharaman K."/>
            <person name="Brown C.T."/>
            <person name="Hug L.A."/>
            <person name="Sharon I."/>
            <person name="Castelle C.J."/>
            <person name="Probst A.J."/>
            <person name="Thomas B.C."/>
            <person name="Singh A."/>
            <person name="Wilkins M.J."/>
            <person name="Karaoz U."/>
            <person name="Brodie E.L."/>
            <person name="Williams K.H."/>
            <person name="Hubbard S.S."/>
            <person name="Banfield J.F."/>
        </authorList>
    </citation>
    <scope>NUCLEOTIDE SEQUENCE [LARGE SCALE GENOMIC DNA]</scope>
</reference>
<feature type="domain" description="Helicase ATP-binding" evidence="13">
    <location>
        <begin position="24"/>
        <end position="158"/>
    </location>
</feature>
<dbReference type="Pfam" id="PF12344">
    <property type="entry name" value="UvrB"/>
    <property type="match status" value="1"/>
</dbReference>
<dbReference type="SUPFAM" id="SSF52540">
    <property type="entry name" value="P-loop containing nucleoside triphosphate hydrolases"/>
    <property type="match status" value="2"/>
</dbReference>
<dbReference type="PROSITE" id="PS50151">
    <property type="entry name" value="UVR"/>
    <property type="match status" value="1"/>
</dbReference>
<evidence type="ECO:0000259" key="13">
    <source>
        <dbReference type="PROSITE" id="PS51192"/>
    </source>
</evidence>
<dbReference type="AlphaFoldDB" id="A0A1F5XF65"/>
<keyword evidence="3" id="KW-0963">Cytoplasm</keyword>
<dbReference type="GO" id="GO:0005737">
    <property type="term" value="C:cytoplasm"/>
    <property type="evidence" value="ECO:0007669"/>
    <property type="project" value="UniProtKB-SubCell"/>
</dbReference>